<evidence type="ECO:0000313" key="14">
    <source>
        <dbReference type="EMBL" id="KAL1196289.1"/>
    </source>
</evidence>
<accession>A0ABD0ZY13</accession>
<evidence type="ECO:0000256" key="3">
    <source>
        <dbReference type="ARBA" id="ARBA00022622"/>
    </source>
</evidence>
<evidence type="ECO:0000256" key="2">
    <source>
        <dbReference type="ARBA" id="ARBA00022475"/>
    </source>
</evidence>
<comment type="caution">
    <text evidence="14">The sequence shown here is derived from an EMBL/GenBank/DDBJ whole genome shotgun (WGS) entry which is preliminary data.</text>
</comment>
<evidence type="ECO:0000256" key="4">
    <source>
        <dbReference type="ARBA" id="ARBA00022729"/>
    </source>
</evidence>
<dbReference type="AlphaFoldDB" id="A0ABD0ZY13"/>
<keyword evidence="2" id="KW-1003">Cell membrane</keyword>
<evidence type="ECO:0000256" key="10">
    <source>
        <dbReference type="ARBA" id="ARBA00025756"/>
    </source>
</evidence>
<evidence type="ECO:0000256" key="5">
    <source>
        <dbReference type="ARBA" id="ARBA00022974"/>
    </source>
</evidence>
<evidence type="ECO:0000256" key="7">
    <source>
        <dbReference type="ARBA" id="ARBA00023180"/>
    </source>
</evidence>
<evidence type="ECO:0000256" key="6">
    <source>
        <dbReference type="ARBA" id="ARBA00023136"/>
    </source>
</evidence>
<gene>
    <name evidence="14" type="ORF">V5N11_005435</name>
</gene>
<evidence type="ECO:0000313" key="15">
    <source>
        <dbReference type="Proteomes" id="UP001558713"/>
    </source>
</evidence>
<keyword evidence="15" id="KW-1185">Reference proteome</keyword>
<comment type="subcellular location">
    <subcellularLocation>
        <location evidence="1">Cell membrane</location>
        <topology evidence="1">Lipid-anchor</topology>
        <topology evidence="1">GPI-anchor</topology>
    </subcellularLocation>
</comment>
<evidence type="ECO:0000256" key="9">
    <source>
        <dbReference type="ARBA" id="ARBA00025294"/>
    </source>
</evidence>
<organism evidence="14 15">
    <name type="scientific">Cardamine amara subsp. amara</name>
    <dbReference type="NCBI Taxonomy" id="228776"/>
    <lineage>
        <taxon>Eukaryota</taxon>
        <taxon>Viridiplantae</taxon>
        <taxon>Streptophyta</taxon>
        <taxon>Embryophyta</taxon>
        <taxon>Tracheophyta</taxon>
        <taxon>Spermatophyta</taxon>
        <taxon>Magnoliopsida</taxon>
        <taxon>eudicotyledons</taxon>
        <taxon>Gunneridae</taxon>
        <taxon>Pentapetalae</taxon>
        <taxon>rosids</taxon>
        <taxon>malvids</taxon>
        <taxon>Brassicales</taxon>
        <taxon>Brassicaceae</taxon>
        <taxon>Cardamineae</taxon>
        <taxon>Cardamine</taxon>
    </lineage>
</organism>
<evidence type="ECO:0000256" key="12">
    <source>
        <dbReference type="SAM" id="Phobius"/>
    </source>
</evidence>
<protein>
    <submittedName>
        <fullName evidence="14">Classical arabinogalactan protein 1</fullName>
    </submittedName>
</protein>
<evidence type="ECO:0000256" key="1">
    <source>
        <dbReference type="ARBA" id="ARBA00004609"/>
    </source>
</evidence>
<keyword evidence="6 12" id="KW-0472">Membrane</keyword>
<feature type="chain" id="PRO_5044791002" evidence="13">
    <location>
        <begin position="23"/>
        <end position="107"/>
    </location>
</feature>
<dbReference type="Proteomes" id="UP001558713">
    <property type="component" value="Unassembled WGS sequence"/>
</dbReference>
<evidence type="ECO:0000256" key="13">
    <source>
        <dbReference type="SAM" id="SignalP"/>
    </source>
</evidence>
<dbReference type="GO" id="GO:0005886">
    <property type="term" value="C:plasma membrane"/>
    <property type="evidence" value="ECO:0007669"/>
    <property type="project" value="UniProtKB-SubCell"/>
</dbReference>
<keyword evidence="5" id="KW-0654">Proteoglycan</keyword>
<feature type="signal peptide" evidence="13">
    <location>
        <begin position="1"/>
        <end position="22"/>
    </location>
</feature>
<feature type="compositionally biased region" description="Polar residues" evidence="11">
    <location>
        <begin position="56"/>
        <end position="72"/>
    </location>
</feature>
<reference evidence="14 15" key="1">
    <citation type="submission" date="2024-04" db="EMBL/GenBank/DDBJ databases">
        <title>Genome assembly C_amara_ONT_v2.</title>
        <authorList>
            <person name="Yant L."/>
            <person name="Moore C."/>
            <person name="Slenker M."/>
        </authorList>
    </citation>
    <scope>NUCLEOTIDE SEQUENCE [LARGE SCALE GENOMIC DNA]</scope>
    <source>
        <tissue evidence="14">Leaf</tissue>
    </source>
</reference>
<name>A0ABD0ZY13_CARAN</name>
<dbReference type="PANTHER" id="PTHR36321">
    <property type="entry name" value="CLASSICAL ARABINOGALACTAN PROTEIN 9"/>
    <property type="match status" value="1"/>
</dbReference>
<feature type="transmembrane region" description="Helical" evidence="12">
    <location>
        <begin position="89"/>
        <end position="106"/>
    </location>
</feature>
<keyword evidence="8" id="KW-0449">Lipoprotein</keyword>
<dbReference type="PANTHER" id="PTHR36321:SF16">
    <property type="entry name" value="GENOME ASSEMBLY, CHROMOSOME: A02"/>
    <property type="match status" value="1"/>
</dbReference>
<keyword evidence="12" id="KW-0812">Transmembrane</keyword>
<keyword evidence="3" id="KW-0336">GPI-anchor</keyword>
<keyword evidence="12" id="KW-1133">Transmembrane helix</keyword>
<dbReference type="InterPro" id="IPR044959">
    <property type="entry name" value="AGP"/>
</dbReference>
<evidence type="ECO:0000256" key="8">
    <source>
        <dbReference type="ARBA" id="ARBA00023288"/>
    </source>
</evidence>
<keyword evidence="4 13" id="KW-0732">Signal</keyword>
<proteinExistence type="inferred from homology"/>
<sequence length="107" mass="10742">MAISKILGFLVLSVLLISSVVAQSPAPAPFSGGGRRSISHSPKTPTPEFSVMPQAGSPSIYTPAVNPSSISSPAEAPGPAKSNAVSNRYTVFGGSVAVMLCAAVLAM</sequence>
<feature type="region of interest" description="Disordered" evidence="11">
    <location>
        <begin position="28"/>
        <end position="82"/>
    </location>
</feature>
<dbReference type="EMBL" id="JBANAX010000704">
    <property type="protein sequence ID" value="KAL1196289.1"/>
    <property type="molecule type" value="Genomic_DNA"/>
</dbReference>
<evidence type="ECO:0000256" key="11">
    <source>
        <dbReference type="SAM" id="MobiDB-lite"/>
    </source>
</evidence>
<comment type="similarity">
    <text evidence="10">Belongs to the classical AGP family.</text>
</comment>
<keyword evidence="7" id="KW-0325">Glycoprotein</keyword>
<dbReference type="GO" id="GO:0098552">
    <property type="term" value="C:side of membrane"/>
    <property type="evidence" value="ECO:0007669"/>
    <property type="project" value="UniProtKB-KW"/>
</dbReference>
<comment type="function">
    <text evidence="9">Proteoglycan that seems to be implicated in diverse developmental roles such as differentiation, cell-cell recognition, embryogenesis and programmed cell death.</text>
</comment>